<dbReference type="GO" id="GO:0003824">
    <property type="term" value="F:catalytic activity"/>
    <property type="evidence" value="ECO:0007669"/>
    <property type="project" value="InterPro"/>
</dbReference>
<name>A0A0G0HTQ7_9BACT</name>
<dbReference type="PROSITE" id="PS51084">
    <property type="entry name" value="HIT_2"/>
    <property type="match status" value="1"/>
</dbReference>
<dbReference type="Pfam" id="PF01230">
    <property type="entry name" value="HIT"/>
    <property type="match status" value="1"/>
</dbReference>
<evidence type="ECO:0000259" key="4">
    <source>
        <dbReference type="PROSITE" id="PS51084"/>
    </source>
</evidence>
<comment type="caution">
    <text evidence="5">The sequence shown here is derived from an EMBL/GenBank/DDBJ whole genome shotgun (WGS) entry which is preliminary data.</text>
</comment>
<dbReference type="PANTHER" id="PTHR46648">
    <property type="entry name" value="HIT FAMILY PROTEIN 1"/>
    <property type="match status" value="1"/>
</dbReference>
<evidence type="ECO:0000256" key="3">
    <source>
        <dbReference type="PROSITE-ProRule" id="PRU00464"/>
    </source>
</evidence>
<dbReference type="InterPro" id="IPR036265">
    <property type="entry name" value="HIT-like_sf"/>
</dbReference>
<accession>A0A0G0HTQ7</accession>
<dbReference type="AlphaFoldDB" id="A0A0G0HTQ7"/>
<protein>
    <submittedName>
        <fullName evidence="5">Histidine triad family protein</fullName>
    </submittedName>
</protein>
<evidence type="ECO:0000313" key="6">
    <source>
        <dbReference type="Proteomes" id="UP000034430"/>
    </source>
</evidence>
<organism evidence="5 6">
    <name type="scientific">Candidatus Yanofskybacteria bacterium GW2011_GWC2_37_9</name>
    <dbReference type="NCBI Taxonomy" id="1619028"/>
    <lineage>
        <taxon>Bacteria</taxon>
        <taxon>Candidatus Yanofskyibacteriota</taxon>
    </lineage>
</organism>
<sequence length="131" mass="15294">MQDCIFCKIVKKEIPCAKIYEDADFLSFIDIQPLSLGHTLIIPKKHIAWMQEADNEIITDIFKLTKKLMLAIKNALGCDYVQLSVIGKDIQHFHIHLIPRNLEDDLHQFSIKKYKENEKEMIIKKIVFSIP</sequence>
<feature type="domain" description="HIT" evidence="4">
    <location>
        <begin position="5"/>
        <end position="108"/>
    </location>
</feature>
<dbReference type="GO" id="GO:0009117">
    <property type="term" value="P:nucleotide metabolic process"/>
    <property type="evidence" value="ECO:0007669"/>
    <property type="project" value="TreeGrafter"/>
</dbReference>
<dbReference type="Gene3D" id="3.30.428.10">
    <property type="entry name" value="HIT-like"/>
    <property type="match status" value="1"/>
</dbReference>
<dbReference type="Proteomes" id="UP000034430">
    <property type="component" value="Unassembled WGS sequence"/>
</dbReference>
<dbReference type="EMBL" id="LBTU01000036">
    <property type="protein sequence ID" value="KKQ46533.1"/>
    <property type="molecule type" value="Genomic_DNA"/>
</dbReference>
<dbReference type="InterPro" id="IPR001310">
    <property type="entry name" value="Histidine_triad_HIT"/>
</dbReference>
<reference evidence="5 6" key="1">
    <citation type="journal article" date="2015" name="Nature">
        <title>rRNA introns, odd ribosomes, and small enigmatic genomes across a large radiation of phyla.</title>
        <authorList>
            <person name="Brown C.T."/>
            <person name="Hug L.A."/>
            <person name="Thomas B.C."/>
            <person name="Sharon I."/>
            <person name="Castelle C.J."/>
            <person name="Singh A."/>
            <person name="Wilkins M.J."/>
            <person name="Williams K.H."/>
            <person name="Banfield J.F."/>
        </authorList>
    </citation>
    <scope>NUCLEOTIDE SEQUENCE [LARGE SCALE GENOMIC DNA]</scope>
</reference>
<dbReference type="SUPFAM" id="SSF54197">
    <property type="entry name" value="HIT-like"/>
    <property type="match status" value="1"/>
</dbReference>
<evidence type="ECO:0000256" key="2">
    <source>
        <dbReference type="PIRSR" id="PIRSR601310-3"/>
    </source>
</evidence>
<dbReference type="InterPro" id="IPR011146">
    <property type="entry name" value="HIT-like"/>
</dbReference>
<dbReference type="PANTHER" id="PTHR46648:SF1">
    <property type="entry name" value="ADENOSINE 5'-MONOPHOSPHORAMIDASE HNT1"/>
    <property type="match status" value="1"/>
</dbReference>
<proteinExistence type="predicted"/>
<feature type="active site" description="Tele-AMP-histidine intermediate" evidence="1">
    <location>
        <position position="94"/>
    </location>
</feature>
<feature type="short sequence motif" description="Histidine triad motif" evidence="2 3">
    <location>
        <begin position="92"/>
        <end position="96"/>
    </location>
</feature>
<evidence type="ECO:0000256" key="1">
    <source>
        <dbReference type="PIRSR" id="PIRSR601310-1"/>
    </source>
</evidence>
<gene>
    <name evidence="5" type="ORF">US65_C0036G0003</name>
</gene>
<dbReference type="PRINTS" id="PR00332">
    <property type="entry name" value="HISTRIAD"/>
</dbReference>
<evidence type="ECO:0000313" key="5">
    <source>
        <dbReference type="EMBL" id="KKQ46533.1"/>
    </source>
</evidence>